<accession>A0A5N6XSJ3</accession>
<dbReference type="AlphaFoldDB" id="A0A5N6XSJ3"/>
<dbReference type="EMBL" id="ML737221">
    <property type="protein sequence ID" value="KAE8335356.1"/>
    <property type="molecule type" value="Genomic_DNA"/>
</dbReference>
<reference evidence="3" key="1">
    <citation type="submission" date="2019-04" db="EMBL/GenBank/DDBJ databases">
        <title>Friends and foes A comparative genomics study of 23 Aspergillus species from section Flavi.</title>
        <authorList>
            <consortium name="DOE Joint Genome Institute"/>
            <person name="Kjaerbolling I."/>
            <person name="Vesth T."/>
            <person name="Frisvad J.C."/>
            <person name="Nybo J.L."/>
            <person name="Theobald S."/>
            <person name="Kildgaard S."/>
            <person name="Isbrandt T."/>
            <person name="Kuo A."/>
            <person name="Sato A."/>
            <person name="Lyhne E.K."/>
            <person name="Kogle M.E."/>
            <person name="Wiebenga A."/>
            <person name="Kun R.S."/>
            <person name="Lubbers R.J."/>
            <person name="Makela M.R."/>
            <person name="Barry K."/>
            <person name="Chovatia M."/>
            <person name="Clum A."/>
            <person name="Daum C."/>
            <person name="Haridas S."/>
            <person name="He G."/>
            <person name="LaButti K."/>
            <person name="Lipzen A."/>
            <person name="Mondo S."/>
            <person name="Riley R."/>
            <person name="Salamov A."/>
            <person name="Simmons B.A."/>
            <person name="Magnuson J.K."/>
            <person name="Henrissat B."/>
            <person name="Mortensen U.H."/>
            <person name="Larsen T.O."/>
            <person name="Devries R.P."/>
            <person name="Grigoriev I.V."/>
            <person name="Machida M."/>
            <person name="Baker S.E."/>
            <person name="Andersen M.R."/>
        </authorList>
    </citation>
    <scope>NUCLEOTIDE SEQUENCE</scope>
    <source>
        <strain evidence="3">CBS 117612</strain>
    </source>
</reference>
<gene>
    <name evidence="3" type="ORF">BDV24DRAFT_169299</name>
</gene>
<evidence type="ECO:0000256" key="1">
    <source>
        <dbReference type="SAM" id="MobiDB-lite"/>
    </source>
</evidence>
<sequence>MTLSYLTMRWWAALLLILIARNSSALPSGDSLVSVPIGLCAGILGKAFCGGNPPATNGLLNVPVHACIAAVGVAKCSEAISSAGSGGELINVPVSACVAGLGKAQCDQLPTSNGLINIPINVCLAALGQANCGGHEAPATTTPPIITSPPTAPGAVDPPESSTSPGDKGPGRSTWPGEDSPPPTSTASAGNEPSDAPNAPGSHTQSDYSRLIRQFSVRSQVYFVNYVEDRLESTASVVAIPTNFTKGEPSAQILAREPGRAQHTVNYVVEEFVNK</sequence>
<proteinExistence type="predicted"/>
<dbReference type="OrthoDB" id="4870562at2759"/>
<feature type="signal peptide" evidence="2">
    <location>
        <begin position="1"/>
        <end position="25"/>
    </location>
</feature>
<evidence type="ECO:0000256" key="2">
    <source>
        <dbReference type="SAM" id="SignalP"/>
    </source>
</evidence>
<name>A0A5N6XSJ3_9EURO</name>
<organism evidence="3">
    <name type="scientific">Aspergillus arachidicola</name>
    <dbReference type="NCBI Taxonomy" id="656916"/>
    <lineage>
        <taxon>Eukaryota</taxon>
        <taxon>Fungi</taxon>
        <taxon>Dikarya</taxon>
        <taxon>Ascomycota</taxon>
        <taxon>Pezizomycotina</taxon>
        <taxon>Eurotiomycetes</taxon>
        <taxon>Eurotiomycetidae</taxon>
        <taxon>Eurotiales</taxon>
        <taxon>Aspergillaceae</taxon>
        <taxon>Aspergillus</taxon>
        <taxon>Aspergillus subgen. Circumdati</taxon>
    </lineage>
</organism>
<feature type="chain" id="PRO_5024959020" evidence="2">
    <location>
        <begin position="26"/>
        <end position="275"/>
    </location>
</feature>
<evidence type="ECO:0000313" key="3">
    <source>
        <dbReference type="EMBL" id="KAE8335356.1"/>
    </source>
</evidence>
<keyword evidence="2" id="KW-0732">Signal</keyword>
<feature type="region of interest" description="Disordered" evidence="1">
    <location>
        <begin position="138"/>
        <end position="206"/>
    </location>
</feature>
<dbReference type="Proteomes" id="UP000325558">
    <property type="component" value="Unassembled WGS sequence"/>
</dbReference>
<protein>
    <submittedName>
        <fullName evidence="3">Uncharacterized protein</fullName>
    </submittedName>
</protein>